<dbReference type="PANTHER" id="PTHR47894">
    <property type="entry name" value="HTH-TYPE TRANSCRIPTIONAL REGULATOR GADX"/>
    <property type="match status" value="1"/>
</dbReference>
<comment type="caution">
    <text evidence="5">The sequence shown here is derived from an EMBL/GenBank/DDBJ whole genome shotgun (WGS) entry which is preliminary data.</text>
</comment>
<keyword evidence="1" id="KW-0805">Transcription regulation</keyword>
<reference evidence="5 6" key="1">
    <citation type="submission" date="2024-09" db="EMBL/GenBank/DDBJ databases">
        <authorList>
            <person name="Sun Q."/>
            <person name="Mori K."/>
        </authorList>
    </citation>
    <scope>NUCLEOTIDE SEQUENCE [LARGE SCALE GENOMIC DNA]</scope>
    <source>
        <strain evidence="5 6">CCM 7957</strain>
    </source>
</reference>
<accession>A0ABV6H926</accession>
<evidence type="ECO:0000259" key="4">
    <source>
        <dbReference type="PROSITE" id="PS01124"/>
    </source>
</evidence>
<feature type="domain" description="HTH araC/xylS-type" evidence="4">
    <location>
        <begin position="127"/>
        <end position="225"/>
    </location>
</feature>
<evidence type="ECO:0000256" key="1">
    <source>
        <dbReference type="ARBA" id="ARBA00023015"/>
    </source>
</evidence>
<keyword evidence="6" id="KW-1185">Reference proteome</keyword>
<organism evidence="5 6">
    <name type="scientific">Gordonia phosphorivorans</name>
    <dbReference type="NCBI Taxonomy" id="1056982"/>
    <lineage>
        <taxon>Bacteria</taxon>
        <taxon>Bacillati</taxon>
        <taxon>Actinomycetota</taxon>
        <taxon>Actinomycetes</taxon>
        <taxon>Mycobacteriales</taxon>
        <taxon>Gordoniaceae</taxon>
        <taxon>Gordonia</taxon>
    </lineage>
</organism>
<dbReference type="Pfam" id="PF12625">
    <property type="entry name" value="Arabinose_bd"/>
    <property type="match status" value="1"/>
</dbReference>
<proteinExistence type="predicted"/>
<dbReference type="Pfam" id="PF12833">
    <property type="entry name" value="HTH_18"/>
    <property type="match status" value="1"/>
</dbReference>
<gene>
    <name evidence="5" type="ORF">ACFFJD_07570</name>
</gene>
<dbReference type="SMART" id="SM00342">
    <property type="entry name" value="HTH_ARAC"/>
    <property type="match status" value="1"/>
</dbReference>
<dbReference type="InterPro" id="IPR032687">
    <property type="entry name" value="AraC-type_N"/>
</dbReference>
<keyword evidence="3" id="KW-0804">Transcription</keyword>
<dbReference type="InterPro" id="IPR018060">
    <property type="entry name" value="HTH_AraC"/>
</dbReference>
<dbReference type="Gene3D" id="1.10.10.60">
    <property type="entry name" value="Homeodomain-like"/>
    <property type="match status" value="1"/>
</dbReference>
<protein>
    <submittedName>
        <fullName evidence="5">Helix-turn-helix domain-containing protein</fullName>
    </submittedName>
</protein>
<evidence type="ECO:0000313" key="5">
    <source>
        <dbReference type="EMBL" id="MFC0314710.1"/>
    </source>
</evidence>
<keyword evidence="2" id="KW-0238">DNA-binding</keyword>
<dbReference type="PANTHER" id="PTHR47894:SF4">
    <property type="entry name" value="HTH-TYPE TRANSCRIPTIONAL REGULATOR GADX"/>
    <property type="match status" value="1"/>
</dbReference>
<dbReference type="EMBL" id="JBHLWV010000016">
    <property type="protein sequence ID" value="MFC0314710.1"/>
    <property type="molecule type" value="Genomic_DNA"/>
</dbReference>
<dbReference type="PROSITE" id="PS01124">
    <property type="entry name" value="HTH_ARAC_FAMILY_2"/>
    <property type="match status" value="1"/>
</dbReference>
<evidence type="ECO:0000256" key="2">
    <source>
        <dbReference type="ARBA" id="ARBA00023125"/>
    </source>
</evidence>
<dbReference type="InterPro" id="IPR009057">
    <property type="entry name" value="Homeodomain-like_sf"/>
</dbReference>
<dbReference type="Proteomes" id="UP001589783">
    <property type="component" value="Unassembled WGS sequence"/>
</dbReference>
<dbReference type="RefSeq" id="WP_382362719.1">
    <property type="nucleotide sequence ID" value="NZ_JBHLWV010000016.1"/>
</dbReference>
<evidence type="ECO:0000256" key="3">
    <source>
        <dbReference type="ARBA" id="ARBA00023163"/>
    </source>
</evidence>
<evidence type="ECO:0000313" key="6">
    <source>
        <dbReference type="Proteomes" id="UP001589783"/>
    </source>
</evidence>
<dbReference type="SUPFAM" id="SSF46689">
    <property type="entry name" value="Homeodomain-like"/>
    <property type="match status" value="1"/>
</dbReference>
<sequence>MSDLISAASLSELPEMLTELGADADDFLRRMGIDRRVVGAQDRYVPFSTSAGAEFHPTRVTFEHPQIAERDVYVKYFGCPVEFEAARSSMVFPRALMERRLGRRDRLAHDLALRFMAGTDRETAFVDAAADMINRSMPVGRANVAQVSELLLVHPRALQRRLQAAGTSFEELFDQVRRDTADGLLANPDVPMSTVSRQLGYSEQSSLTRSCRRWFGVTPGRRRHALLTRRLGDWD</sequence>
<name>A0ABV6H926_9ACTN</name>